<dbReference type="AlphaFoldDB" id="A0A0P9D9X1"/>
<evidence type="ECO:0000313" key="2">
    <source>
        <dbReference type="Proteomes" id="UP000050509"/>
    </source>
</evidence>
<keyword evidence="2" id="KW-1185">Reference proteome</keyword>
<name>A0A0P9D9X1_9CHLR</name>
<accession>A0A0P9D9X1</accession>
<protein>
    <submittedName>
        <fullName evidence="1">Uncharacterized protein</fullName>
    </submittedName>
</protein>
<gene>
    <name evidence="1" type="ORF">SE17_33270</name>
</gene>
<dbReference type="EMBL" id="LJCR01002041">
    <property type="protein sequence ID" value="KPV49331.1"/>
    <property type="molecule type" value="Genomic_DNA"/>
</dbReference>
<reference evidence="1 2" key="1">
    <citation type="submission" date="2015-09" db="EMBL/GenBank/DDBJ databases">
        <title>Draft genome sequence of Kouleothrix aurantiaca JCM 19913.</title>
        <authorList>
            <person name="Hemp J."/>
        </authorList>
    </citation>
    <scope>NUCLEOTIDE SEQUENCE [LARGE SCALE GENOMIC DNA]</scope>
    <source>
        <strain evidence="1 2">COM-B</strain>
    </source>
</reference>
<dbReference type="Proteomes" id="UP000050509">
    <property type="component" value="Unassembled WGS sequence"/>
</dbReference>
<proteinExistence type="predicted"/>
<sequence>MDMIDLAHPPADWRATVAALRASGKTVLLTLDGALCGMLIPQAAPQPAPAAPEPARPAPALHTYLELLRDDATLVPLRNGQPLEFVTMMNSSYIDPQQLYQFRDPRTGEAFIYRAMELQQAIGRVFASVDFIPQRPKDFVSGKS</sequence>
<organism evidence="1 2">
    <name type="scientific">Kouleothrix aurantiaca</name>
    <dbReference type="NCBI Taxonomy" id="186479"/>
    <lineage>
        <taxon>Bacteria</taxon>
        <taxon>Bacillati</taxon>
        <taxon>Chloroflexota</taxon>
        <taxon>Chloroflexia</taxon>
        <taxon>Chloroflexales</taxon>
        <taxon>Roseiflexineae</taxon>
        <taxon>Roseiflexaceae</taxon>
        <taxon>Kouleothrix</taxon>
    </lineage>
</organism>
<evidence type="ECO:0000313" key="1">
    <source>
        <dbReference type="EMBL" id="KPV49331.1"/>
    </source>
</evidence>
<comment type="caution">
    <text evidence="1">The sequence shown here is derived from an EMBL/GenBank/DDBJ whole genome shotgun (WGS) entry which is preliminary data.</text>
</comment>